<dbReference type="InterPro" id="IPR036097">
    <property type="entry name" value="HisK_dim/P_sf"/>
</dbReference>
<dbReference type="InterPro" id="IPR003661">
    <property type="entry name" value="HisK_dim/P_dom"/>
</dbReference>
<dbReference type="InterPro" id="IPR003594">
    <property type="entry name" value="HATPase_dom"/>
</dbReference>
<dbReference type="PROSITE" id="PS50109">
    <property type="entry name" value="HIS_KIN"/>
    <property type="match status" value="1"/>
</dbReference>
<evidence type="ECO:0000313" key="12">
    <source>
        <dbReference type="Proteomes" id="UP000473574"/>
    </source>
</evidence>
<dbReference type="Gene3D" id="3.40.50.2300">
    <property type="match status" value="1"/>
</dbReference>
<evidence type="ECO:0000256" key="4">
    <source>
        <dbReference type="ARBA" id="ARBA00022679"/>
    </source>
</evidence>
<evidence type="ECO:0000256" key="3">
    <source>
        <dbReference type="ARBA" id="ARBA00022553"/>
    </source>
</evidence>
<dbReference type="GO" id="GO:0005886">
    <property type="term" value="C:plasma membrane"/>
    <property type="evidence" value="ECO:0007669"/>
    <property type="project" value="TreeGrafter"/>
</dbReference>
<dbReference type="InterPro" id="IPR011006">
    <property type="entry name" value="CheY-like_superfamily"/>
</dbReference>
<evidence type="ECO:0000256" key="5">
    <source>
        <dbReference type="ARBA" id="ARBA00022777"/>
    </source>
</evidence>
<dbReference type="InterPro" id="IPR004358">
    <property type="entry name" value="Sig_transdc_His_kin-like_C"/>
</dbReference>
<evidence type="ECO:0000259" key="10">
    <source>
        <dbReference type="PROSITE" id="PS50110"/>
    </source>
</evidence>
<dbReference type="GO" id="GO:0000155">
    <property type="term" value="F:phosphorelay sensor kinase activity"/>
    <property type="evidence" value="ECO:0007669"/>
    <property type="project" value="InterPro"/>
</dbReference>
<dbReference type="PANTHER" id="PTHR43047:SF72">
    <property type="entry name" value="OSMOSENSING HISTIDINE PROTEIN KINASE SLN1"/>
    <property type="match status" value="1"/>
</dbReference>
<dbReference type="Pfam" id="PF02518">
    <property type="entry name" value="HATPase_c"/>
    <property type="match status" value="1"/>
</dbReference>
<dbReference type="SUPFAM" id="SSF55874">
    <property type="entry name" value="ATPase domain of HSP90 chaperone/DNA topoisomerase II/histidine kinase"/>
    <property type="match status" value="1"/>
</dbReference>
<feature type="modified residue" description="4-aspartylphosphate" evidence="7">
    <location>
        <position position="59"/>
    </location>
</feature>
<evidence type="ECO:0000256" key="7">
    <source>
        <dbReference type="PROSITE-ProRule" id="PRU00169"/>
    </source>
</evidence>
<protein>
    <recommendedName>
        <fullName evidence="2">histidine kinase</fullName>
        <ecNumber evidence="2">2.7.13.3</ecNumber>
    </recommendedName>
</protein>
<dbReference type="InterPro" id="IPR001789">
    <property type="entry name" value="Sig_transdc_resp-reg_receiver"/>
</dbReference>
<dbReference type="EC" id="2.7.13.3" evidence="2"/>
<evidence type="ECO:0000256" key="2">
    <source>
        <dbReference type="ARBA" id="ARBA00012438"/>
    </source>
</evidence>
<dbReference type="SUPFAM" id="SSF52172">
    <property type="entry name" value="CheY-like"/>
    <property type="match status" value="1"/>
</dbReference>
<dbReference type="SMART" id="SM00448">
    <property type="entry name" value="REC"/>
    <property type="match status" value="1"/>
</dbReference>
<dbReference type="SMART" id="SM00387">
    <property type="entry name" value="HATPase_c"/>
    <property type="match status" value="1"/>
</dbReference>
<name>A0A6M0SBG8_9CYAN</name>
<feature type="domain" description="Response regulatory" evidence="10">
    <location>
        <begin position="10"/>
        <end position="126"/>
    </location>
</feature>
<dbReference type="PANTHER" id="PTHR43047">
    <property type="entry name" value="TWO-COMPONENT HISTIDINE PROTEIN KINASE"/>
    <property type="match status" value="1"/>
</dbReference>
<dbReference type="CDD" id="cd19920">
    <property type="entry name" value="REC_PA4781-like"/>
    <property type="match status" value="1"/>
</dbReference>
<dbReference type="Pfam" id="PF00072">
    <property type="entry name" value="Response_reg"/>
    <property type="match status" value="1"/>
</dbReference>
<sequence>MSVSCDKPVRILLVDDKPTNLKMLSDVLKGNDWTMLVATDGVSAIEQAQYAQPSLILLDVMMPGIDGFETCQRLKTNAKTKAIPIIFMTALSNSDYKVRGLEMGAVDYITKPFQQKEVIARVKLHLHLKFLAQELEEKNKLLTQEITEKTVAESRLQQLAQELEHRVEQRTAELSDSLNKLQQAQLQLVQSEKMSALGNLVAGIAHELNNPISFLQGNLGPLQEYIQDLLALVEAYQKTFPEPGQAIQEQIETIEWDFLRQDLEKILSSWFTGMERIHNISDSLRTFSRADKEHKVLFNVHEGLDSTLLILRHRLKANETRPEIEVKRHYQNIPEIECFAGQLNQVFMNLLANAIDTLDDVNQSSSCDMGQSRVNLITVSTGLAVNSNNIVIKIEDNGAGMDEAIKPRIFDHLFTTKEVGRGTGLGLAIVWQIVVDKHGGSIDVTSTLGQGTCFTLMLPLQSGII</sequence>
<dbReference type="CDD" id="cd00082">
    <property type="entry name" value="HisKA"/>
    <property type="match status" value="1"/>
</dbReference>
<accession>A0A6M0SBG8</accession>
<evidence type="ECO:0000256" key="1">
    <source>
        <dbReference type="ARBA" id="ARBA00000085"/>
    </source>
</evidence>
<evidence type="ECO:0000256" key="6">
    <source>
        <dbReference type="ARBA" id="ARBA00023012"/>
    </source>
</evidence>
<keyword evidence="5 11" id="KW-0418">Kinase</keyword>
<dbReference type="EMBL" id="QZCE01000002">
    <property type="protein sequence ID" value="NEZ65835.1"/>
    <property type="molecule type" value="Genomic_DNA"/>
</dbReference>
<keyword evidence="6" id="KW-0902">Two-component regulatory system</keyword>
<dbReference type="PROSITE" id="PS50110">
    <property type="entry name" value="RESPONSE_REGULATORY"/>
    <property type="match status" value="1"/>
</dbReference>
<keyword evidence="4" id="KW-0808">Transferase</keyword>
<evidence type="ECO:0000259" key="9">
    <source>
        <dbReference type="PROSITE" id="PS50109"/>
    </source>
</evidence>
<dbReference type="PRINTS" id="PR00344">
    <property type="entry name" value="BCTRLSENSOR"/>
</dbReference>
<dbReference type="InterPro" id="IPR036890">
    <property type="entry name" value="HATPase_C_sf"/>
</dbReference>
<dbReference type="Gene3D" id="1.10.287.130">
    <property type="match status" value="1"/>
</dbReference>
<feature type="domain" description="Histidine kinase" evidence="9">
    <location>
        <begin position="203"/>
        <end position="462"/>
    </location>
</feature>
<dbReference type="Gene3D" id="3.30.565.10">
    <property type="entry name" value="Histidine kinase-like ATPase, C-terminal domain"/>
    <property type="match status" value="1"/>
</dbReference>
<dbReference type="RefSeq" id="WP_163667320.1">
    <property type="nucleotide sequence ID" value="NZ_QZCE01000002.1"/>
</dbReference>
<proteinExistence type="predicted"/>
<keyword evidence="3 7" id="KW-0597">Phosphoprotein</keyword>
<comment type="catalytic activity">
    <reaction evidence="1">
        <text>ATP + protein L-histidine = ADP + protein N-phospho-L-histidine.</text>
        <dbReference type="EC" id="2.7.13.3"/>
    </reaction>
</comment>
<evidence type="ECO:0000256" key="8">
    <source>
        <dbReference type="SAM" id="Coils"/>
    </source>
</evidence>
<gene>
    <name evidence="11" type="ORF">D0962_24265</name>
</gene>
<organism evidence="11 12">
    <name type="scientific">Adonisia turfae CCMR0082</name>
    <dbReference type="NCBI Taxonomy" id="2304604"/>
    <lineage>
        <taxon>Bacteria</taxon>
        <taxon>Bacillati</taxon>
        <taxon>Cyanobacteriota</taxon>
        <taxon>Adonisia</taxon>
        <taxon>Adonisia turfae</taxon>
    </lineage>
</organism>
<evidence type="ECO:0000313" key="11">
    <source>
        <dbReference type="EMBL" id="NEZ65835.1"/>
    </source>
</evidence>
<dbReference type="GO" id="GO:0009927">
    <property type="term" value="F:histidine phosphotransfer kinase activity"/>
    <property type="evidence" value="ECO:0007669"/>
    <property type="project" value="TreeGrafter"/>
</dbReference>
<reference evidence="11 12" key="1">
    <citation type="journal article" date="2020" name="Microb. Ecol.">
        <title>Ecogenomics of the Marine Benthic Filamentous Cyanobacterium Adonisia.</title>
        <authorList>
            <person name="Walter J.M."/>
            <person name="Coutinho F.H."/>
            <person name="Leomil L."/>
            <person name="Hargreaves P.I."/>
            <person name="Campeao M.E."/>
            <person name="Vieira V.V."/>
            <person name="Silva B.S."/>
            <person name="Fistarol G.O."/>
            <person name="Salomon P.S."/>
            <person name="Sawabe T."/>
            <person name="Mino S."/>
            <person name="Hosokawa M."/>
            <person name="Miyashita H."/>
            <person name="Maruyama F."/>
            <person name="van Verk M.C."/>
            <person name="Dutilh B.E."/>
            <person name="Thompson C.C."/>
            <person name="Thompson F.L."/>
        </authorList>
    </citation>
    <scope>NUCLEOTIDE SEQUENCE [LARGE SCALE GENOMIC DNA]</scope>
    <source>
        <strain evidence="11 12">CCMR0082</strain>
    </source>
</reference>
<comment type="caution">
    <text evidence="11">The sequence shown here is derived from an EMBL/GenBank/DDBJ whole genome shotgun (WGS) entry which is preliminary data.</text>
</comment>
<dbReference type="AlphaFoldDB" id="A0A6M0SBG8"/>
<dbReference type="Proteomes" id="UP000473574">
    <property type="component" value="Unassembled WGS sequence"/>
</dbReference>
<feature type="coiled-coil region" evidence="8">
    <location>
        <begin position="128"/>
        <end position="194"/>
    </location>
</feature>
<keyword evidence="8" id="KW-0175">Coiled coil</keyword>
<dbReference type="SUPFAM" id="SSF47384">
    <property type="entry name" value="Homodimeric domain of signal transducing histidine kinase"/>
    <property type="match status" value="1"/>
</dbReference>
<dbReference type="InterPro" id="IPR005467">
    <property type="entry name" value="His_kinase_dom"/>
</dbReference>